<dbReference type="Proteomes" id="UP000054698">
    <property type="component" value="Unassembled WGS sequence"/>
</dbReference>
<evidence type="ECO:0000313" key="5">
    <source>
        <dbReference type="Proteomes" id="UP000251942"/>
    </source>
</evidence>
<dbReference type="Proteomes" id="UP000251942">
    <property type="component" value="Unassembled WGS sequence"/>
</dbReference>
<dbReference type="AlphaFoldDB" id="A0A0W0TW00"/>
<evidence type="ECO:0000313" key="4">
    <source>
        <dbReference type="Proteomes" id="UP000054698"/>
    </source>
</evidence>
<dbReference type="EMBL" id="UASS01000010">
    <property type="protein sequence ID" value="SPX60514.1"/>
    <property type="molecule type" value="Genomic_DNA"/>
</dbReference>
<sequence length="51" mass="5785">MTKHEKREKQSKTLHKEEKVNPKDLEKVSGGRLGGPIPGWIDGRPRKPRPG</sequence>
<feature type="compositionally biased region" description="Basic and acidic residues" evidence="1">
    <location>
        <begin position="1"/>
        <end position="29"/>
    </location>
</feature>
<proteinExistence type="predicted"/>
<reference evidence="2 4" key="1">
    <citation type="submission" date="2015-11" db="EMBL/GenBank/DDBJ databases">
        <title>Genomic analysis of 38 Legionella species identifies large and diverse effector repertoires.</title>
        <authorList>
            <person name="Burstein D."/>
            <person name="Amaro F."/>
            <person name="Zusman T."/>
            <person name="Lifshitz Z."/>
            <person name="Cohen O."/>
            <person name="Gilbert J.A."/>
            <person name="Pupko T."/>
            <person name="Shuman H.A."/>
            <person name="Segal G."/>
        </authorList>
    </citation>
    <scope>NUCLEOTIDE SEQUENCE [LARGE SCALE GENOMIC DNA]</scope>
    <source>
        <strain evidence="2 4">WO-44C</strain>
    </source>
</reference>
<protein>
    <submittedName>
        <fullName evidence="2">Uncharacterized protein</fullName>
    </submittedName>
</protein>
<keyword evidence="4" id="KW-1185">Reference proteome</keyword>
<dbReference type="PATRIC" id="fig|453.4.peg.1469"/>
<evidence type="ECO:0000256" key="1">
    <source>
        <dbReference type="SAM" id="MobiDB-lite"/>
    </source>
</evidence>
<dbReference type="EMBL" id="LNYB01000049">
    <property type="protein sequence ID" value="KTC99791.1"/>
    <property type="molecule type" value="Genomic_DNA"/>
</dbReference>
<dbReference type="RefSeq" id="WP_156413368.1">
    <property type="nucleotide sequence ID" value="NZ_CAAAHT010000022.1"/>
</dbReference>
<dbReference type="OrthoDB" id="9885749at2"/>
<gene>
    <name evidence="2" type="ORF">Lfee_1352</name>
    <name evidence="3" type="ORF">NCTC12022_01245</name>
</gene>
<name>A0A0W0TW00_9GAMM</name>
<organism evidence="2 4">
    <name type="scientific">Legionella feeleii</name>
    <dbReference type="NCBI Taxonomy" id="453"/>
    <lineage>
        <taxon>Bacteria</taxon>
        <taxon>Pseudomonadati</taxon>
        <taxon>Pseudomonadota</taxon>
        <taxon>Gammaproteobacteria</taxon>
        <taxon>Legionellales</taxon>
        <taxon>Legionellaceae</taxon>
        <taxon>Legionella</taxon>
    </lineage>
</organism>
<feature type="region of interest" description="Disordered" evidence="1">
    <location>
        <begin position="1"/>
        <end position="51"/>
    </location>
</feature>
<evidence type="ECO:0000313" key="2">
    <source>
        <dbReference type="EMBL" id="KTC99791.1"/>
    </source>
</evidence>
<accession>A0A0W0TW00</accession>
<reference evidence="3 5" key="2">
    <citation type="submission" date="2018-06" db="EMBL/GenBank/DDBJ databases">
        <authorList>
            <consortium name="Pathogen Informatics"/>
            <person name="Doyle S."/>
        </authorList>
    </citation>
    <scope>NUCLEOTIDE SEQUENCE [LARGE SCALE GENOMIC DNA]</scope>
    <source>
        <strain evidence="3 5">NCTC12022</strain>
    </source>
</reference>
<evidence type="ECO:0000313" key="3">
    <source>
        <dbReference type="EMBL" id="SPX60514.1"/>
    </source>
</evidence>